<protein>
    <recommendedName>
        <fullName evidence="3">Thioredoxin domain-containing protein</fullName>
    </recommendedName>
</protein>
<dbReference type="RefSeq" id="WP_251800681.1">
    <property type="nucleotide sequence ID" value="NZ_JAMQOL010000036.1"/>
</dbReference>
<accession>A0ABT0Y4C9</accession>
<evidence type="ECO:0000313" key="2">
    <source>
        <dbReference type="Proteomes" id="UP001523216"/>
    </source>
</evidence>
<name>A0ABT0Y4C9_9ACTN</name>
<proteinExistence type="predicted"/>
<dbReference type="EMBL" id="JAMQOL010000036">
    <property type="protein sequence ID" value="MCM4080893.1"/>
    <property type="molecule type" value="Genomic_DNA"/>
</dbReference>
<sequence length="192" mass="20140">MFEIILAITVVALTVAVVGLFAMMGELASRVPDPTPSESDMWPQALDEARLGAQPDSWPGELSELSDAAHAVLVVLSTSCTTCGRLAGGVTGEFVVPAETAAVVVACPTEEAGRAFVAEHRGLHGLRVLIDPAGEWTRTAFDVSTSPSALVLSQGRLLSAHTVTTAAALRRVGEMPVDEQSTMNREELHAGH</sequence>
<reference evidence="1 2" key="1">
    <citation type="submission" date="2022-06" db="EMBL/GenBank/DDBJ databases">
        <title>Actinoplanes abujensis sp. nov., isolated from Nigerian arid soil.</title>
        <authorList>
            <person name="Ding P."/>
        </authorList>
    </citation>
    <scope>NUCLEOTIDE SEQUENCE [LARGE SCALE GENOMIC DNA]</scope>
    <source>
        <strain evidence="2">TRM88002</strain>
    </source>
</reference>
<evidence type="ECO:0000313" key="1">
    <source>
        <dbReference type="EMBL" id="MCM4080893.1"/>
    </source>
</evidence>
<comment type="caution">
    <text evidence="1">The sequence shown here is derived from an EMBL/GenBank/DDBJ whole genome shotgun (WGS) entry which is preliminary data.</text>
</comment>
<keyword evidence="2" id="KW-1185">Reference proteome</keyword>
<organism evidence="1 2">
    <name type="scientific">Paractinoplanes hotanensis</name>
    <dbReference type="NCBI Taxonomy" id="2906497"/>
    <lineage>
        <taxon>Bacteria</taxon>
        <taxon>Bacillati</taxon>
        <taxon>Actinomycetota</taxon>
        <taxon>Actinomycetes</taxon>
        <taxon>Micromonosporales</taxon>
        <taxon>Micromonosporaceae</taxon>
        <taxon>Paractinoplanes</taxon>
    </lineage>
</organism>
<evidence type="ECO:0008006" key="3">
    <source>
        <dbReference type="Google" id="ProtNLM"/>
    </source>
</evidence>
<dbReference type="Proteomes" id="UP001523216">
    <property type="component" value="Unassembled WGS sequence"/>
</dbReference>
<gene>
    <name evidence="1" type="ORF">LXN57_25285</name>
</gene>